<feature type="site" description="Important for catalytic activity" evidence="5">
    <location>
        <position position="108"/>
    </location>
</feature>
<keyword evidence="5" id="KW-0511">Multifunctional enzyme</keyword>
<dbReference type="GO" id="GO:0016853">
    <property type="term" value="F:isomerase activity"/>
    <property type="evidence" value="ECO:0007669"/>
    <property type="project" value="UniProtKB-KW"/>
</dbReference>
<dbReference type="CDD" id="cd05239">
    <property type="entry name" value="GDP_FS_SDR_e"/>
    <property type="match status" value="1"/>
</dbReference>
<dbReference type="Proteomes" id="UP000320672">
    <property type="component" value="Chromosome"/>
</dbReference>
<comment type="similarity">
    <text evidence="1 5">Belongs to the NAD(P)-dependent epimerase/dehydratase family. Fucose synthase subfamily.</text>
</comment>
<evidence type="ECO:0000256" key="5">
    <source>
        <dbReference type="HAMAP-Rule" id="MF_00956"/>
    </source>
</evidence>
<evidence type="ECO:0000313" key="8">
    <source>
        <dbReference type="Proteomes" id="UP000320672"/>
    </source>
</evidence>
<reference evidence="7 8" key="1">
    <citation type="submission" date="2019-02" db="EMBL/GenBank/DDBJ databases">
        <title>Deep-cultivation of Planctomycetes and their phenomic and genomic characterization uncovers novel biology.</title>
        <authorList>
            <person name="Wiegand S."/>
            <person name="Jogler M."/>
            <person name="Boedeker C."/>
            <person name="Pinto D."/>
            <person name="Vollmers J."/>
            <person name="Rivas-Marin E."/>
            <person name="Kohn T."/>
            <person name="Peeters S.H."/>
            <person name="Heuer A."/>
            <person name="Rast P."/>
            <person name="Oberbeckmann S."/>
            <person name="Bunk B."/>
            <person name="Jeske O."/>
            <person name="Meyerdierks A."/>
            <person name="Storesund J.E."/>
            <person name="Kallscheuer N."/>
            <person name="Luecker S."/>
            <person name="Lage O.M."/>
            <person name="Pohl T."/>
            <person name="Merkel B.J."/>
            <person name="Hornburger P."/>
            <person name="Mueller R.-W."/>
            <person name="Bruemmer F."/>
            <person name="Labrenz M."/>
            <person name="Spormann A.M."/>
            <person name="Op den Camp H."/>
            <person name="Overmann J."/>
            <person name="Amann R."/>
            <person name="Jetten M.S.M."/>
            <person name="Mascher T."/>
            <person name="Medema M.H."/>
            <person name="Devos D.P."/>
            <person name="Kaster A.-K."/>
            <person name="Ovreas L."/>
            <person name="Rohde M."/>
            <person name="Galperin M.Y."/>
            <person name="Jogler C."/>
        </authorList>
    </citation>
    <scope>NUCLEOTIDE SEQUENCE [LARGE SCALE GENOMIC DNA]</scope>
    <source>
        <strain evidence="7 8">FF011L</strain>
    </source>
</reference>
<feature type="binding site" evidence="5">
    <location>
        <begin position="106"/>
        <end position="109"/>
    </location>
    <ligand>
        <name>NADP(+)</name>
        <dbReference type="ChEBI" id="CHEBI:58349"/>
    </ligand>
</feature>
<dbReference type="EC" id="1.1.1.271" evidence="5"/>
<keyword evidence="3 5" id="KW-0560">Oxidoreductase</keyword>
<feature type="binding site" evidence="5">
    <location>
        <begin position="11"/>
        <end position="17"/>
    </location>
    <ligand>
        <name>NADP(+)</name>
        <dbReference type="ChEBI" id="CHEBI:58349"/>
    </ligand>
</feature>
<name>A0A517MNG3_9BACT</name>
<evidence type="ECO:0000259" key="6">
    <source>
        <dbReference type="Pfam" id="PF01370"/>
    </source>
</evidence>
<evidence type="ECO:0000256" key="4">
    <source>
        <dbReference type="ARBA" id="ARBA00023235"/>
    </source>
</evidence>
<evidence type="ECO:0000256" key="3">
    <source>
        <dbReference type="ARBA" id="ARBA00023002"/>
    </source>
</evidence>
<feature type="binding site" evidence="5">
    <location>
        <position position="210"/>
    </location>
    <ligand>
        <name>substrate</name>
    </ligand>
</feature>
<dbReference type="InterPro" id="IPR036291">
    <property type="entry name" value="NAD(P)-bd_dom_sf"/>
</dbReference>
<protein>
    <recommendedName>
        <fullName evidence="5">GDP-L-fucose synthase</fullName>
        <ecNumber evidence="5">1.1.1.271</ecNumber>
    </recommendedName>
    <alternativeName>
        <fullName evidence="5">GDP-4-keto-6-deoxy-D-mannose-3,5-epimerase-4-reductase</fullName>
    </alternativeName>
</protein>
<dbReference type="UniPathway" id="UPA00128">
    <property type="reaction ID" value="UER00191"/>
</dbReference>
<dbReference type="KEGG" id="rml:FF011L_51350"/>
<feature type="domain" description="NAD-dependent epimerase/dehydratase" evidence="6">
    <location>
        <begin position="7"/>
        <end position="238"/>
    </location>
</feature>
<dbReference type="InterPro" id="IPR001509">
    <property type="entry name" value="Epimerase_deHydtase"/>
</dbReference>
<comment type="pathway">
    <text evidence="5">Nucleotide-sugar biosynthesis; GDP-L-fucose biosynthesis via de novo pathway; GDP-L-fucose from GDP-alpha-D-mannose: step 2/2.</text>
</comment>
<feature type="active site" description="Proton donor/acceptor" evidence="5">
    <location>
        <position position="137"/>
    </location>
</feature>
<feature type="binding site" evidence="5">
    <location>
        <begin position="164"/>
        <end position="167"/>
    </location>
    <ligand>
        <name>NADP(+)</name>
        <dbReference type="ChEBI" id="CHEBI:58349"/>
    </ligand>
</feature>
<feature type="binding site" evidence="5">
    <location>
        <position position="180"/>
    </location>
    <ligand>
        <name>NADP(+)</name>
        <dbReference type="ChEBI" id="CHEBI:58349"/>
    </ligand>
</feature>
<dbReference type="GO" id="GO:0070401">
    <property type="term" value="F:NADP+ binding"/>
    <property type="evidence" value="ECO:0007669"/>
    <property type="project" value="UniProtKB-UniRule"/>
</dbReference>
<sequence>MELSDRILVTGATGMVGGQFAQSLRGAGFTDVLTPGRDELDLCDSRSVDAWFEAHRPQFAFLLAAQVGGIAANVADPVGFLENNLRIAVHQLSACHRFGVEKLLLLGSTCIYPRACEQPMQEEALLSGPLEPTNEGYALSKIAALRLAQAYREQYGMQCVLPMPCNIYGTGDHFDLKNSHVLSALVRRFCDAVDQGVEVITLWGTGSARREFIHVDDVVAGMLYLFESTDDGQIVNLGTGVDLSIAELATRIAAATGYQGRIEWDVTKPDGMPRKCTDTTRLKSLGFEAQVDLDTGIQRTVKEYRELVKNK</sequence>
<keyword evidence="8" id="KW-1185">Reference proteome</keyword>
<comment type="catalytic activity">
    <reaction evidence="5">
        <text>GDP-beta-L-fucose + NADP(+) = GDP-4-dehydro-alpha-D-rhamnose + NADPH + H(+)</text>
        <dbReference type="Rhea" id="RHEA:18885"/>
        <dbReference type="ChEBI" id="CHEBI:15378"/>
        <dbReference type="ChEBI" id="CHEBI:57273"/>
        <dbReference type="ChEBI" id="CHEBI:57783"/>
        <dbReference type="ChEBI" id="CHEBI:57964"/>
        <dbReference type="ChEBI" id="CHEBI:58349"/>
        <dbReference type="EC" id="1.1.1.271"/>
    </reaction>
</comment>
<dbReference type="InterPro" id="IPR028614">
    <property type="entry name" value="GDP_fucose/colitose_synth"/>
</dbReference>
<dbReference type="HAMAP" id="MF_00956">
    <property type="entry name" value="GDP_fucose_synth"/>
    <property type="match status" value="1"/>
</dbReference>
<feature type="binding site" evidence="5">
    <location>
        <position position="188"/>
    </location>
    <ligand>
        <name>substrate</name>
    </ligand>
</feature>
<dbReference type="AlphaFoldDB" id="A0A517MNG3"/>
<keyword evidence="4 5" id="KW-0413">Isomerase</keyword>
<dbReference type="Pfam" id="PF01370">
    <property type="entry name" value="Epimerase"/>
    <property type="match status" value="1"/>
</dbReference>
<feature type="site" description="Important for catalytic activity" evidence="5">
    <location>
        <position position="110"/>
    </location>
</feature>
<feature type="binding site" evidence="5">
    <location>
        <position position="270"/>
    </location>
    <ligand>
        <name>substrate</name>
    </ligand>
</feature>
<organism evidence="7 8">
    <name type="scientific">Roseimaritima multifibrata</name>
    <dbReference type="NCBI Taxonomy" id="1930274"/>
    <lineage>
        <taxon>Bacteria</taxon>
        <taxon>Pseudomonadati</taxon>
        <taxon>Planctomycetota</taxon>
        <taxon>Planctomycetia</taxon>
        <taxon>Pirellulales</taxon>
        <taxon>Pirellulaceae</taxon>
        <taxon>Roseimaritima</taxon>
    </lineage>
</organism>
<dbReference type="GO" id="GO:0042351">
    <property type="term" value="P:'de novo' GDP-L-fucose biosynthetic process"/>
    <property type="evidence" value="ECO:0007669"/>
    <property type="project" value="UniProtKB-UniRule"/>
</dbReference>
<feature type="binding site" evidence="5">
    <location>
        <position position="141"/>
    </location>
    <ligand>
        <name>NADP(+)</name>
        <dbReference type="ChEBI" id="CHEBI:58349"/>
    </ligand>
</feature>
<proteinExistence type="inferred from homology"/>
<feature type="binding site" evidence="5">
    <location>
        <position position="203"/>
    </location>
    <ligand>
        <name>substrate</name>
    </ligand>
</feature>
<dbReference type="SUPFAM" id="SSF51735">
    <property type="entry name" value="NAD(P)-binding Rossmann-fold domains"/>
    <property type="match status" value="1"/>
</dbReference>
<evidence type="ECO:0000256" key="2">
    <source>
        <dbReference type="ARBA" id="ARBA00022857"/>
    </source>
</evidence>
<dbReference type="EMBL" id="CP036262">
    <property type="protein sequence ID" value="QDS96327.1"/>
    <property type="molecule type" value="Genomic_DNA"/>
</dbReference>
<dbReference type="GO" id="GO:0050577">
    <property type="term" value="F:GDP-L-fucose synthase activity"/>
    <property type="evidence" value="ECO:0007669"/>
    <property type="project" value="UniProtKB-UniRule"/>
</dbReference>
<dbReference type="Gene3D" id="3.90.25.10">
    <property type="entry name" value="UDP-galactose 4-epimerase, domain 1"/>
    <property type="match status" value="1"/>
</dbReference>
<dbReference type="OrthoDB" id="9811425at2"/>
<keyword evidence="2 5" id="KW-0521">NADP</keyword>
<evidence type="ECO:0000256" key="1">
    <source>
        <dbReference type="ARBA" id="ARBA00005959"/>
    </source>
</evidence>
<dbReference type="PANTHER" id="PTHR43238">
    <property type="entry name" value="GDP-L-FUCOSE SYNTHASE"/>
    <property type="match status" value="1"/>
</dbReference>
<evidence type="ECO:0000313" key="7">
    <source>
        <dbReference type="EMBL" id="QDS96327.1"/>
    </source>
</evidence>
<dbReference type="Gene3D" id="3.40.50.720">
    <property type="entry name" value="NAD(P)-binding Rossmann-like Domain"/>
    <property type="match status" value="1"/>
</dbReference>
<gene>
    <name evidence="5 7" type="primary">fcl</name>
    <name evidence="7" type="ORF">FF011L_51350</name>
</gene>
<dbReference type="PANTHER" id="PTHR43238:SF1">
    <property type="entry name" value="GDP-L-FUCOSE SYNTHASE"/>
    <property type="match status" value="1"/>
</dbReference>
<comment type="function">
    <text evidence="5">Catalyzes the two-step NADP-dependent conversion of GDP-4-dehydro-6-deoxy-D-mannose to GDP-fucose, involving an epimerase and a reductase reaction.</text>
</comment>
<accession>A0A517MNG3</accession>